<reference evidence="3 4" key="1">
    <citation type="submission" date="2019-07" db="EMBL/GenBank/DDBJ databases">
        <title>Whole genome shotgun sequence of Cellulomonas terrae NBRC 100819.</title>
        <authorList>
            <person name="Hosoyama A."/>
            <person name="Uohara A."/>
            <person name="Ohji S."/>
            <person name="Ichikawa N."/>
        </authorList>
    </citation>
    <scope>NUCLEOTIDE SEQUENCE [LARGE SCALE GENOMIC DNA]</scope>
    <source>
        <strain evidence="3 4">NBRC 100819</strain>
    </source>
</reference>
<dbReference type="Pfam" id="PF00561">
    <property type="entry name" value="Abhydrolase_1"/>
    <property type="match status" value="1"/>
</dbReference>
<gene>
    <name evidence="3" type="primary">ephF</name>
    <name evidence="3" type="ORF">CTE05_06280</name>
</gene>
<comment type="caution">
    <text evidence="3">The sequence shown here is derived from an EMBL/GenBank/DDBJ whole genome shotgun (WGS) entry which is preliminary data.</text>
</comment>
<dbReference type="EMBL" id="BJWH01000002">
    <property type="protein sequence ID" value="GEL97081.1"/>
    <property type="molecule type" value="Genomic_DNA"/>
</dbReference>
<evidence type="ECO:0000313" key="4">
    <source>
        <dbReference type="Proteomes" id="UP000321049"/>
    </source>
</evidence>
<dbReference type="InterPro" id="IPR029058">
    <property type="entry name" value="AB_hydrolase_fold"/>
</dbReference>
<keyword evidence="1 3" id="KW-0378">Hydrolase</keyword>
<dbReference type="RefSeq" id="WP_146844652.1">
    <property type="nucleotide sequence ID" value="NZ_BJWH01000002.1"/>
</dbReference>
<evidence type="ECO:0000313" key="3">
    <source>
        <dbReference type="EMBL" id="GEL97081.1"/>
    </source>
</evidence>
<evidence type="ECO:0000256" key="1">
    <source>
        <dbReference type="ARBA" id="ARBA00022801"/>
    </source>
</evidence>
<dbReference type="PRINTS" id="PR00412">
    <property type="entry name" value="EPOXHYDRLASE"/>
</dbReference>
<dbReference type="InterPro" id="IPR000639">
    <property type="entry name" value="Epox_hydrolase-like"/>
</dbReference>
<feature type="domain" description="AB hydrolase-1" evidence="2">
    <location>
        <begin position="31"/>
        <end position="276"/>
    </location>
</feature>
<dbReference type="Proteomes" id="UP000321049">
    <property type="component" value="Unassembled WGS sequence"/>
</dbReference>
<dbReference type="Gene3D" id="3.40.50.1820">
    <property type="entry name" value="alpha/beta hydrolase"/>
    <property type="match status" value="1"/>
</dbReference>
<dbReference type="OrthoDB" id="2987348at2"/>
<accession>A0A511JGF5</accession>
<dbReference type="GO" id="GO:0016787">
    <property type="term" value="F:hydrolase activity"/>
    <property type="evidence" value="ECO:0007669"/>
    <property type="project" value="UniProtKB-KW"/>
</dbReference>
<proteinExistence type="predicted"/>
<keyword evidence="4" id="KW-1185">Reference proteome</keyword>
<organism evidence="3 4">
    <name type="scientific">Cellulomonas terrae</name>
    <dbReference type="NCBI Taxonomy" id="311234"/>
    <lineage>
        <taxon>Bacteria</taxon>
        <taxon>Bacillati</taxon>
        <taxon>Actinomycetota</taxon>
        <taxon>Actinomycetes</taxon>
        <taxon>Micrococcales</taxon>
        <taxon>Cellulomonadaceae</taxon>
        <taxon>Cellulomonas</taxon>
    </lineage>
</organism>
<sequence>MDGFPALDGVTHRFVEVPGLRMHVAEAGSGPPVLLLHGFPQHWWEWRKVVPGLADGHRVLCPDLRGAGWTAAPAGGYTREQLLADVVALLDALDLDRVDLVTHDYGAILGFALCLEHPDCVGSHVTFGAGHPFVRFHPRMLGVLWRLWFQEVIATPGLGPWTLRSGRLPRHLLVSPTVPDAWTEQDLELFVAPLRDPARARAGSALYRNVILGEVARISRGAYRDAHLTTPTVVLYGADDPAGLPLELLGGHEDRADDLRQELVPGAGHFVADERPDAVVDHARALFASRG</sequence>
<evidence type="ECO:0000259" key="2">
    <source>
        <dbReference type="Pfam" id="PF00561"/>
    </source>
</evidence>
<dbReference type="SUPFAM" id="SSF53474">
    <property type="entry name" value="alpha/beta-Hydrolases"/>
    <property type="match status" value="1"/>
</dbReference>
<protein>
    <submittedName>
        <fullName evidence="3">Epoxide hydrolase EphF</fullName>
    </submittedName>
</protein>
<dbReference type="AlphaFoldDB" id="A0A511JGF5"/>
<dbReference type="PANTHER" id="PTHR43329">
    <property type="entry name" value="EPOXIDE HYDROLASE"/>
    <property type="match status" value="1"/>
</dbReference>
<name>A0A511JGF5_9CELL</name>
<dbReference type="InterPro" id="IPR000073">
    <property type="entry name" value="AB_hydrolase_1"/>
</dbReference>